<evidence type="ECO:0000313" key="3">
    <source>
        <dbReference type="Proteomes" id="UP000282170"/>
    </source>
</evidence>
<organism evidence="2 3">
    <name type="scientific">Streptomyces fungicidicus</name>
    <dbReference type="NCBI Taxonomy" id="68203"/>
    <lineage>
        <taxon>Bacteria</taxon>
        <taxon>Bacillati</taxon>
        <taxon>Actinomycetota</taxon>
        <taxon>Actinomycetes</taxon>
        <taxon>Kitasatosporales</taxon>
        <taxon>Streptomycetaceae</taxon>
        <taxon>Streptomyces</taxon>
    </lineage>
</organism>
<dbReference type="RefSeq" id="WP_121548693.1">
    <property type="nucleotide sequence ID" value="NZ_CP023408.1"/>
</dbReference>
<protein>
    <submittedName>
        <fullName evidence="2">Uncharacterized protein</fullName>
    </submittedName>
</protein>
<dbReference type="EMBL" id="CP023408">
    <property type="protein sequence ID" value="AYL39778.1"/>
    <property type="molecule type" value="Genomic_DNA"/>
</dbReference>
<accession>A0A494V9I0</accession>
<feature type="region of interest" description="Disordered" evidence="1">
    <location>
        <begin position="1"/>
        <end position="25"/>
    </location>
</feature>
<feature type="compositionally biased region" description="Low complexity" evidence="1">
    <location>
        <begin position="1"/>
        <end position="15"/>
    </location>
</feature>
<dbReference type="Proteomes" id="UP000282170">
    <property type="component" value="Plasmid p1"/>
</dbReference>
<feature type="region of interest" description="Disordered" evidence="1">
    <location>
        <begin position="96"/>
        <end position="131"/>
    </location>
</feature>
<sequence length="510" mass="54918">MNAVNPGAEESASPGPAAPEPVTDGAGRRILDEDLARLPGPRRHLGVLEADLRAGRSCVWYFPDPVVEMGRADFFVRELTHRLEAVIPVPGVVSRADRHTGAPSLPAQRTPVAASHDPWADTDQEAWGTDLSDDPYGSLLSGLVAPGGGVRPSLAPAAAAQAATLEDRLAKELGVMGDPVESLAEQAAAGQAPHVIVVRCWDEASPEEAARLLRVAQATFHEAGLPGHRRPRFLLTARAADLPRATLGSQGRAAVHWWWRVWTRLDTEVLMAWNSRSGTADAAAMLSRRVTDAVVAEVCGPDIDRALALRDAWDGGDLGTLRSALGRVLPGRTADPADPVLPRRLSTAHASTPDAEIHGAWARGAVDSWDGRIHATRGSSLLDPGSQELRVLVCHAQNRVLLPLIEEARSALIHLVPGLLRTQRFTLREFCEKARSQHLRNAPDGAVPDLEELELGGLSHAAYMLALTTAQRHRLRTLHTARNILSHRTPLDHGELVTLTQVLTTDWTVG</sequence>
<gene>
    <name evidence="2" type="ORF">CNQ36_30315</name>
</gene>
<proteinExistence type="predicted"/>
<keyword evidence="2" id="KW-0614">Plasmid</keyword>
<evidence type="ECO:0000313" key="2">
    <source>
        <dbReference type="EMBL" id="AYL39778.1"/>
    </source>
</evidence>
<evidence type="ECO:0000256" key="1">
    <source>
        <dbReference type="SAM" id="MobiDB-lite"/>
    </source>
</evidence>
<reference evidence="2 3" key="1">
    <citation type="submission" date="2017-09" db="EMBL/GenBank/DDBJ databases">
        <authorList>
            <person name="Zhang H."/>
            <person name="Hu S."/>
            <person name="Xu J."/>
            <person name="He Z."/>
        </authorList>
    </citation>
    <scope>NUCLEOTIDE SEQUENCE [LARGE SCALE GENOMIC DNA]</scope>
    <source>
        <strain evidence="2 3">TXX3120</strain>
        <plasmid evidence="2 3">p1</plasmid>
    </source>
</reference>
<dbReference type="AlphaFoldDB" id="A0A494V9I0"/>
<dbReference type="KEGG" id="sfug:CNQ36_30315"/>
<geneLocation type="plasmid" evidence="2 3">
    <name>p1</name>
</geneLocation>
<name>A0A494V9I0_9ACTN</name>
<keyword evidence="3" id="KW-1185">Reference proteome</keyword>